<comment type="caution">
    <text evidence="2">The sequence shown here is derived from an EMBL/GenBank/DDBJ whole genome shotgun (WGS) entry which is preliminary data.</text>
</comment>
<name>A0A6L2M619_TANCI</name>
<evidence type="ECO:0000256" key="1">
    <source>
        <dbReference type="SAM" id="MobiDB-lite"/>
    </source>
</evidence>
<reference evidence="2" key="1">
    <citation type="journal article" date="2019" name="Sci. Rep.">
        <title>Draft genome of Tanacetum cinerariifolium, the natural source of mosquito coil.</title>
        <authorList>
            <person name="Yamashiro T."/>
            <person name="Shiraishi A."/>
            <person name="Satake H."/>
            <person name="Nakayama K."/>
        </authorList>
    </citation>
    <scope>NUCLEOTIDE SEQUENCE</scope>
</reference>
<accession>A0A6L2M619</accession>
<gene>
    <name evidence="2" type="ORF">Tci_041441</name>
</gene>
<proteinExistence type="predicted"/>
<evidence type="ECO:0000313" key="2">
    <source>
        <dbReference type="EMBL" id="GEU69463.1"/>
    </source>
</evidence>
<protein>
    <submittedName>
        <fullName evidence="2">Uncharacterized protein</fullName>
    </submittedName>
</protein>
<sequence>MKKRAAAALRVKEEKKKPKKVVKREAFEEESEGEEETQEVEVSHTEQVHEDDEEKGSTYAKFGEIEDGVLGIDNATGKQMFVYRTVERHKKALEETTKVIDRRQLQCRQAVDGQCGNKNTKCLPSATSNNNIGNVGFGYKVYTPLHMNAQQL</sequence>
<feature type="compositionally biased region" description="Acidic residues" evidence="1">
    <location>
        <begin position="27"/>
        <end position="39"/>
    </location>
</feature>
<dbReference type="AlphaFoldDB" id="A0A6L2M619"/>
<organism evidence="2">
    <name type="scientific">Tanacetum cinerariifolium</name>
    <name type="common">Dalmatian daisy</name>
    <name type="synonym">Chrysanthemum cinerariifolium</name>
    <dbReference type="NCBI Taxonomy" id="118510"/>
    <lineage>
        <taxon>Eukaryota</taxon>
        <taxon>Viridiplantae</taxon>
        <taxon>Streptophyta</taxon>
        <taxon>Embryophyta</taxon>
        <taxon>Tracheophyta</taxon>
        <taxon>Spermatophyta</taxon>
        <taxon>Magnoliopsida</taxon>
        <taxon>eudicotyledons</taxon>
        <taxon>Gunneridae</taxon>
        <taxon>Pentapetalae</taxon>
        <taxon>asterids</taxon>
        <taxon>campanulids</taxon>
        <taxon>Asterales</taxon>
        <taxon>Asteraceae</taxon>
        <taxon>Asteroideae</taxon>
        <taxon>Anthemideae</taxon>
        <taxon>Anthemidinae</taxon>
        <taxon>Tanacetum</taxon>
    </lineage>
</organism>
<feature type="region of interest" description="Disordered" evidence="1">
    <location>
        <begin position="1"/>
        <end position="57"/>
    </location>
</feature>
<dbReference type="EMBL" id="BKCJ010005939">
    <property type="protein sequence ID" value="GEU69463.1"/>
    <property type="molecule type" value="Genomic_DNA"/>
</dbReference>